<evidence type="ECO:0000313" key="12">
    <source>
        <dbReference type="EMBL" id="CAI8016204.1"/>
    </source>
</evidence>
<comment type="similarity">
    <text evidence="2">Belongs to the polyprenol kinase family.</text>
</comment>
<evidence type="ECO:0000256" key="10">
    <source>
        <dbReference type="SAM" id="MobiDB-lite"/>
    </source>
</evidence>
<feature type="transmembrane region" description="Helical" evidence="11">
    <location>
        <begin position="191"/>
        <end position="212"/>
    </location>
</feature>
<evidence type="ECO:0000256" key="8">
    <source>
        <dbReference type="ARBA" id="ARBA00022989"/>
    </source>
</evidence>
<protein>
    <recommendedName>
        <fullName evidence="3">dolichol kinase</fullName>
        <ecNumber evidence="3">2.7.1.108</ecNumber>
    </recommendedName>
</protein>
<feature type="transmembrane region" description="Helical" evidence="11">
    <location>
        <begin position="163"/>
        <end position="185"/>
    </location>
</feature>
<evidence type="ECO:0000256" key="7">
    <source>
        <dbReference type="ARBA" id="ARBA00022824"/>
    </source>
</evidence>
<dbReference type="PANTHER" id="PTHR13205:SF15">
    <property type="entry name" value="DOLICHOL KINASE"/>
    <property type="match status" value="1"/>
</dbReference>
<feature type="transmembrane region" description="Helical" evidence="11">
    <location>
        <begin position="346"/>
        <end position="369"/>
    </location>
</feature>
<dbReference type="GO" id="GO:0043048">
    <property type="term" value="P:dolichyl monophosphate biosynthetic process"/>
    <property type="evidence" value="ECO:0007669"/>
    <property type="project" value="TreeGrafter"/>
</dbReference>
<feature type="transmembrane region" description="Helical" evidence="11">
    <location>
        <begin position="436"/>
        <end position="469"/>
    </location>
</feature>
<dbReference type="EMBL" id="CASHTH010001506">
    <property type="protein sequence ID" value="CAI8016204.1"/>
    <property type="molecule type" value="Genomic_DNA"/>
</dbReference>
<dbReference type="GO" id="GO:0005789">
    <property type="term" value="C:endoplasmic reticulum membrane"/>
    <property type="evidence" value="ECO:0007669"/>
    <property type="project" value="UniProtKB-SubCell"/>
</dbReference>
<keyword evidence="7" id="KW-0256">Endoplasmic reticulum</keyword>
<reference evidence="12" key="1">
    <citation type="submission" date="2023-03" db="EMBL/GenBank/DDBJ databases">
        <authorList>
            <person name="Steffen K."/>
            <person name="Cardenas P."/>
        </authorList>
    </citation>
    <scope>NUCLEOTIDE SEQUENCE</scope>
</reference>
<sequence>STTPPLQTARRDRDTRGKLRFSSRSRLTARLMSSRKKSKGKGGSGGVPDEAKTEAGSSQVENDVVGENGEGGGEVGGGGLKGFVKKMEGKTHRMVEMRLAVVAACGVAFRVLFYDNLENEGTPWSVFSLVAVAVLVVILSTWLDYFPSRLSHLRLRQTDGQGIALGCLLIPTVLCSTLHCSLHTAPHHSELLSAYLLVVCALSLLSLSSSLLHSIPSPNNITAYNFLAIGTTFALYYWLNVPYWLLGPCVAVYSCLVPWLLASFPGSFTLCEAMMVGQGLSLLTTDTALQILAINDVVRLPEMFLVHRHQSLLFVEFLVFGVLMCCVLLSPALYKLAQAKNYMDHKFWSGTFILLSLGVGVLTVLRWLQTQLNDTHPIALVVVETFTRPVHLVLMLFWLMVTGAALVLVAAQSSERTWLTPLRFSQPGSLWMRKSFHLLAVLVFLPSLALSSVYLSLSSSISLFLFSALELFRYFKMWPGGGALHSSLLPLTDTRDAGSLILSHIYLLLGLSLPLWISPLSHHHNVGKLSLYSGVLSVGVGDSMAAVAGTLMGKTLWPGTKKTVEGSAMSVLTQLVAVLAIVMMDPYISMPTLREWGVVSASVVATAIMEAYTGQVDNLIIPLFQLAFFLSFL</sequence>
<evidence type="ECO:0000256" key="6">
    <source>
        <dbReference type="ARBA" id="ARBA00022777"/>
    </source>
</evidence>
<organism evidence="12 13">
    <name type="scientific">Geodia barretti</name>
    <name type="common">Barrett's horny sponge</name>
    <dbReference type="NCBI Taxonomy" id="519541"/>
    <lineage>
        <taxon>Eukaryota</taxon>
        <taxon>Metazoa</taxon>
        <taxon>Porifera</taxon>
        <taxon>Demospongiae</taxon>
        <taxon>Heteroscleromorpha</taxon>
        <taxon>Tetractinellida</taxon>
        <taxon>Astrophorina</taxon>
        <taxon>Geodiidae</taxon>
        <taxon>Geodia</taxon>
    </lineage>
</organism>
<evidence type="ECO:0000256" key="1">
    <source>
        <dbReference type="ARBA" id="ARBA00004477"/>
    </source>
</evidence>
<feature type="transmembrane region" description="Helical" evidence="11">
    <location>
        <begin position="389"/>
        <end position="411"/>
    </location>
</feature>
<keyword evidence="8 11" id="KW-1133">Transmembrane helix</keyword>
<keyword evidence="5 11" id="KW-0812">Transmembrane</keyword>
<evidence type="ECO:0000256" key="9">
    <source>
        <dbReference type="ARBA" id="ARBA00023136"/>
    </source>
</evidence>
<gene>
    <name evidence="12" type="ORF">GBAR_LOCUS9957</name>
</gene>
<feature type="region of interest" description="Disordered" evidence="10">
    <location>
        <begin position="1"/>
        <end position="77"/>
    </location>
</feature>
<feature type="transmembrane region" description="Helical" evidence="11">
    <location>
        <begin position="529"/>
        <end position="548"/>
    </location>
</feature>
<dbReference type="PANTHER" id="PTHR13205">
    <property type="entry name" value="TRANSMEMBRANE PROTEIN 15-RELATED"/>
    <property type="match status" value="1"/>
</dbReference>
<feature type="compositionally biased region" description="Gly residues" evidence="10">
    <location>
        <begin position="68"/>
        <end position="77"/>
    </location>
</feature>
<dbReference type="AlphaFoldDB" id="A0AA35RS41"/>
<accession>A0AA35RS41</accession>
<feature type="transmembrane region" description="Helical" evidence="11">
    <location>
        <begin position="497"/>
        <end position="517"/>
    </location>
</feature>
<evidence type="ECO:0000256" key="2">
    <source>
        <dbReference type="ARBA" id="ARBA00010794"/>
    </source>
</evidence>
<feature type="non-terminal residue" evidence="12">
    <location>
        <position position="1"/>
    </location>
</feature>
<dbReference type="Proteomes" id="UP001174909">
    <property type="component" value="Unassembled WGS sequence"/>
</dbReference>
<evidence type="ECO:0000313" key="13">
    <source>
        <dbReference type="Proteomes" id="UP001174909"/>
    </source>
</evidence>
<evidence type="ECO:0000256" key="3">
    <source>
        <dbReference type="ARBA" id="ARBA00012132"/>
    </source>
</evidence>
<comment type="subcellular location">
    <subcellularLocation>
        <location evidence="1">Endoplasmic reticulum membrane</location>
        <topology evidence="1">Multi-pass membrane protein</topology>
    </subcellularLocation>
</comment>
<evidence type="ECO:0000256" key="11">
    <source>
        <dbReference type="SAM" id="Phobius"/>
    </source>
</evidence>
<evidence type="ECO:0000256" key="4">
    <source>
        <dbReference type="ARBA" id="ARBA00022679"/>
    </source>
</evidence>
<feature type="transmembrane region" description="Helical" evidence="11">
    <location>
        <begin position="125"/>
        <end position="143"/>
    </location>
</feature>
<keyword evidence="6 12" id="KW-0418">Kinase</keyword>
<keyword evidence="13" id="KW-1185">Reference proteome</keyword>
<evidence type="ECO:0000256" key="5">
    <source>
        <dbReference type="ARBA" id="ARBA00022692"/>
    </source>
</evidence>
<dbReference type="EC" id="2.7.1.108" evidence="3"/>
<feature type="transmembrane region" description="Helical" evidence="11">
    <location>
        <begin position="313"/>
        <end position="334"/>
    </location>
</feature>
<feature type="transmembrane region" description="Helical" evidence="11">
    <location>
        <begin position="95"/>
        <end position="113"/>
    </location>
</feature>
<dbReference type="InterPro" id="IPR032974">
    <property type="entry name" value="Polypren_kinase"/>
</dbReference>
<keyword evidence="9 11" id="KW-0472">Membrane</keyword>
<dbReference type="GO" id="GO:0004168">
    <property type="term" value="F:dolichol kinase activity"/>
    <property type="evidence" value="ECO:0007669"/>
    <property type="project" value="UniProtKB-EC"/>
</dbReference>
<feature type="transmembrane region" description="Helical" evidence="11">
    <location>
        <begin position="568"/>
        <end position="588"/>
    </location>
</feature>
<name>A0AA35RS41_GEOBA</name>
<keyword evidence="4" id="KW-0808">Transferase</keyword>
<feature type="transmembrane region" description="Helical" evidence="11">
    <location>
        <begin position="221"/>
        <end position="239"/>
    </location>
</feature>
<proteinExistence type="inferred from homology"/>
<comment type="caution">
    <text evidence="12">The sequence shown here is derived from an EMBL/GenBank/DDBJ whole genome shotgun (WGS) entry which is preliminary data.</text>
</comment>